<name>A0ABS2WU81_9BACT</name>
<keyword evidence="2" id="KW-1185">Reference proteome</keyword>
<dbReference type="InterPro" id="IPR016907">
    <property type="entry name" value="UCP029033"/>
</dbReference>
<reference evidence="1" key="2">
    <citation type="submission" date="2021-02" db="EMBL/GenBank/DDBJ databases">
        <authorList>
            <person name="Merkel A.Y."/>
        </authorList>
    </citation>
    <scope>NUCLEOTIDE SEQUENCE</scope>
    <source>
        <strain evidence="1">T05b</strain>
    </source>
</reference>
<evidence type="ECO:0000313" key="2">
    <source>
        <dbReference type="Proteomes" id="UP000703590"/>
    </source>
</evidence>
<dbReference type="EMBL" id="JAFHKK010000027">
    <property type="protein sequence ID" value="MBN2965219.1"/>
    <property type="molecule type" value="Genomic_DNA"/>
</dbReference>
<dbReference type="Proteomes" id="UP000703590">
    <property type="component" value="Unassembled WGS sequence"/>
</dbReference>
<protein>
    <submittedName>
        <fullName evidence="1">SIMPL domain-containing protein</fullName>
    </submittedName>
</protein>
<comment type="caution">
    <text evidence="1">The sequence shown here is derived from an EMBL/GenBank/DDBJ whole genome shotgun (WGS) entry which is preliminary data.</text>
</comment>
<dbReference type="RefSeq" id="WP_205459764.1">
    <property type="nucleotide sequence ID" value="NZ_JAFHKK010000027.1"/>
</dbReference>
<dbReference type="PANTHER" id="PTHR34387">
    <property type="entry name" value="SLR1258 PROTEIN"/>
    <property type="match status" value="1"/>
</dbReference>
<gene>
    <name evidence="1" type="ORF">JWV37_10535</name>
</gene>
<accession>A0ABS2WU81</accession>
<dbReference type="Pfam" id="PF04402">
    <property type="entry name" value="SIMPL"/>
    <property type="match status" value="1"/>
</dbReference>
<dbReference type="PANTHER" id="PTHR34387:SF2">
    <property type="entry name" value="SLR1258 PROTEIN"/>
    <property type="match status" value="1"/>
</dbReference>
<dbReference type="InterPro" id="IPR007497">
    <property type="entry name" value="SIMPL/DUF541"/>
</dbReference>
<proteinExistence type="predicted"/>
<evidence type="ECO:0000313" key="1">
    <source>
        <dbReference type="EMBL" id="MBN2965219.1"/>
    </source>
</evidence>
<dbReference type="InterPro" id="IPR052022">
    <property type="entry name" value="26kDa_periplasmic_antigen"/>
</dbReference>
<reference evidence="1" key="1">
    <citation type="submission" date="2021-02" db="EMBL/GenBank/DDBJ databases">
        <title>Sulfurospirillum tamanensis sp. nov.</title>
        <authorList>
            <person name="Frolova A."/>
            <person name="Merkel A."/>
            <person name="Slobodkin A."/>
        </authorList>
    </citation>
    <scope>NUCLEOTIDE SEQUENCE</scope>
    <source>
        <strain evidence="1">T05b</strain>
    </source>
</reference>
<sequence>MQQSSAFVLGLFLLLSAGALGMGLGSSVVKYKQLERTVSVKGLAETEVEADVVIWPIQFTRAGDDLAKLYQELERDTKLVKSFLESEGFSTEELTVSAPVVFDRLSNQYGQNEGGYRYILNQTLSLYSTQVAKARGAMVRIGELGKQGVTFKSDMYENRVEYLFTQLNAVKPAMLKEATLSARASAQTFADDSQSKLGKIKAASQGQFSISDRDKNTPHIKTVRVVSTVVYYLND</sequence>
<organism evidence="1 2">
    <name type="scientific">Sulfurospirillum tamanense</name>
    <dbReference type="NCBI Taxonomy" id="2813362"/>
    <lineage>
        <taxon>Bacteria</taxon>
        <taxon>Pseudomonadati</taxon>
        <taxon>Campylobacterota</taxon>
        <taxon>Epsilonproteobacteria</taxon>
        <taxon>Campylobacterales</taxon>
        <taxon>Sulfurospirillaceae</taxon>
        <taxon>Sulfurospirillum</taxon>
    </lineage>
</organism>
<dbReference type="PIRSF" id="PIRSF029033">
    <property type="entry name" value="UCP029033"/>
    <property type="match status" value="1"/>
</dbReference>